<reference evidence="3" key="2">
    <citation type="submission" date="2018-05" db="EMBL/GenBank/DDBJ databases">
        <authorList>
            <person name="Zhang Y."/>
        </authorList>
    </citation>
    <scope>NUCLEOTIDE SEQUENCE</scope>
</reference>
<dbReference type="InterPro" id="IPR027434">
    <property type="entry name" value="Homing_endonucl"/>
</dbReference>
<protein>
    <submittedName>
        <fullName evidence="2">LAGLIDADG endonuclease</fullName>
    </submittedName>
</protein>
<keyword evidence="2" id="KW-0496">Mitochondrion</keyword>
<reference evidence="2" key="1">
    <citation type="submission" date="2017-02" db="EMBL/GenBank/DDBJ databases">
        <title>SMRT sequencing of the wild medicinal fungus Ophiocordyceps sinensis mitochondrial genome reveals phylogenetic relationship and depicts a genome-wide modification map.</title>
        <authorList>
            <person name="Liu D."/>
            <person name="Kang X."/>
            <person name="Hu L."/>
        </authorList>
    </citation>
    <scope>NUCLEOTIDE SEQUENCE</scope>
</reference>
<feature type="domain" description="Homing endonuclease LAGLIDADG" evidence="1">
    <location>
        <begin position="60"/>
        <end position="139"/>
    </location>
</feature>
<keyword evidence="2" id="KW-0540">Nuclease</keyword>
<name>A0A1X8VJK7_9HYPO</name>
<dbReference type="SUPFAM" id="SSF55608">
    <property type="entry name" value="Homing endonucleases"/>
    <property type="match status" value="1"/>
</dbReference>
<gene>
    <name evidence="2" type="primary">orf140</name>
</gene>
<evidence type="ECO:0000313" key="2">
    <source>
        <dbReference type="EMBL" id="ARF03375.1"/>
    </source>
</evidence>
<dbReference type="GeneID" id="32888787"/>
<dbReference type="GO" id="GO:0005739">
    <property type="term" value="C:mitochondrion"/>
    <property type="evidence" value="ECO:0007669"/>
    <property type="project" value="UniProtKB-ARBA"/>
</dbReference>
<keyword evidence="2" id="KW-0378">Hydrolase</keyword>
<accession>A0A1X8VJK7</accession>
<dbReference type="AlphaFoldDB" id="A0A1X8VJK7"/>
<geneLocation type="mitochondrion" evidence="2"/>
<dbReference type="GO" id="GO:0004519">
    <property type="term" value="F:endonuclease activity"/>
    <property type="evidence" value="ECO:0007669"/>
    <property type="project" value="UniProtKB-KW"/>
</dbReference>
<organism evidence="2">
    <name type="scientific">Ophiocordyceps sinensis</name>
    <dbReference type="NCBI Taxonomy" id="72228"/>
    <lineage>
        <taxon>Eukaryota</taxon>
        <taxon>Fungi</taxon>
        <taxon>Dikarya</taxon>
        <taxon>Ascomycota</taxon>
        <taxon>Pezizomycotina</taxon>
        <taxon>Sordariomycetes</taxon>
        <taxon>Hypocreomycetidae</taxon>
        <taxon>Hypocreales</taxon>
        <taxon>Ophiocordycipitaceae</taxon>
        <taxon>Ophiocordyceps</taxon>
    </lineage>
</organism>
<evidence type="ECO:0000259" key="1">
    <source>
        <dbReference type="Pfam" id="PF00961"/>
    </source>
</evidence>
<dbReference type="Gene3D" id="3.10.28.10">
    <property type="entry name" value="Homing endonucleases"/>
    <property type="match status" value="1"/>
</dbReference>
<dbReference type="PANTHER" id="PTHR36181:SF4">
    <property type="entry name" value="LAGLIDADG ENDONUCLEASE"/>
    <property type="match status" value="1"/>
</dbReference>
<sequence>MIIYICLCCNIHLMYIPVKGYKNKMESCYTTKYLYVACNRKRNFSTKEHKLNEEFLFWFTGFTDGEGCFSITLDRTYIRFRFKINLHVDDLEVLNTIKSKLKRGKVILEQNRNSCAFIVERFSELKDVLCPIFENFPLHN</sequence>
<keyword evidence="2" id="KW-0255">Endonuclease</keyword>
<dbReference type="RefSeq" id="YP_009364320.1">
    <property type="nucleotide sequence ID" value="NC_034659.1"/>
</dbReference>
<dbReference type="PANTHER" id="PTHR36181">
    <property type="entry name" value="INTRON-ENCODED ENDONUCLEASE AI3-RELATED"/>
    <property type="match status" value="1"/>
</dbReference>
<dbReference type="InterPro" id="IPR004860">
    <property type="entry name" value="LAGLIDADG_dom"/>
</dbReference>
<dbReference type="EMBL" id="MH400233">
    <property type="protein sequence ID" value="QDH07260.1"/>
    <property type="molecule type" value="Genomic_DNA"/>
</dbReference>
<dbReference type="EMBL" id="KY622006">
    <property type="protein sequence ID" value="ARF03375.1"/>
    <property type="molecule type" value="Genomic_DNA"/>
</dbReference>
<dbReference type="InterPro" id="IPR051289">
    <property type="entry name" value="LAGLIDADG_Endonuclease"/>
</dbReference>
<evidence type="ECO:0000313" key="3">
    <source>
        <dbReference type="EMBL" id="QDH07260.1"/>
    </source>
</evidence>
<proteinExistence type="predicted"/>
<dbReference type="Pfam" id="PF00961">
    <property type="entry name" value="LAGLIDADG_1"/>
    <property type="match status" value="1"/>
</dbReference>